<evidence type="ECO:0000256" key="3">
    <source>
        <dbReference type="ARBA" id="ARBA00022679"/>
    </source>
</evidence>
<keyword evidence="4" id="KW-0547">Nucleotide-binding</keyword>
<dbReference type="OrthoDB" id="541276at2759"/>
<comment type="catalytic activity">
    <reaction evidence="7">
        <text>L-threonyl-[protein] + ATP = O-phospho-L-threonyl-[protein] + ADP + H(+)</text>
        <dbReference type="Rhea" id="RHEA:46608"/>
        <dbReference type="Rhea" id="RHEA-COMP:11060"/>
        <dbReference type="Rhea" id="RHEA-COMP:11605"/>
        <dbReference type="ChEBI" id="CHEBI:15378"/>
        <dbReference type="ChEBI" id="CHEBI:30013"/>
        <dbReference type="ChEBI" id="CHEBI:30616"/>
        <dbReference type="ChEBI" id="CHEBI:61977"/>
        <dbReference type="ChEBI" id="CHEBI:456216"/>
        <dbReference type="EC" id="2.7.11.1"/>
    </reaction>
</comment>
<dbReference type="Gene3D" id="1.10.510.10">
    <property type="entry name" value="Transferase(Phosphotransferase) domain 1"/>
    <property type="match status" value="1"/>
</dbReference>
<dbReference type="InterPro" id="IPR000719">
    <property type="entry name" value="Prot_kinase_dom"/>
</dbReference>
<evidence type="ECO:0000256" key="9">
    <source>
        <dbReference type="SAM" id="MobiDB-lite"/>
    </source>
</evidence>
<evidence type="ECO:0000256" key="1">
    <source>
        <dbReference type="ARBA" id="ARBA00012513"/>
    </source>
</evidence>
<accession>A0A0G4IKY0</accession>
<evidence type="ECO:0000313" key="12">
    <source>
        <dbReference type="EMBL" id="SPQ99999.1"/>
    </source>
</evidence>
<feature type="domain" description="Protein kinase" evidence="10">
    <location>
        <begin position="60"/>
        <end position="324"/>
    </location>
</feature>
<reference evidence="11 13" key="1">
    <citation type="submission" date="2015-02" db="EMBL/GenBank/DDBJ databases">
        <authorList>
            <person name="Chooi Y.-H."/>
        </authorList>
    </citation>
    <scope>NUCLEOTIDE SEQUENCE [LARGE SCALE GENOMIC DNA]</scope>
    <source>
        <strain evidence="11">E3</strain>
    </source>
</reference>
<gene>
    <name evidence="11" type="ORF">PBRA_004460</name>
    <name evidence="12" type="ORF">PLBR_LOCUS7214</name>
</gene>
<dbReference type="Proteomes" id="UP000290189">
    <property type="component" value="Unassembled WGS sequence"/>
</dbReference>
<reference evidence="12 14" key="2">
    <citation type="submission" date="2018-03" db="EMBL/GenBank/DDBJ databases">
        <authorList>
            <person name="Fogelqvist J."/>
        </authorList>
    </citation>
    <scope>NUCLEOTIDE SEQUENCE [LARGE SCALE GENOMIC DNA]</scope>
</reference>
<dbReference type="OMA" id="SCMLQVQ"/>
<dbReference type="EMBL" id="CDSF01000035">
    <property type="protein sequence ID" value="CEO95747.1"/>
    <property type="molecule type" value="Genomic_DNA"/>
</dbReference>
<feature type="region of interest" description="Disordered" evidence="9">
    <location>
        <begin position="324"/>
        <end position="356"/>
    </location>
</feature>
<dbReference type="GO" id="GO:0005524">
    <property type="term" value="F:ATP binding"/>
    <property type="evidence" value="ECO:0007669"/>
    <property type="project" value="UniProtKB-KW"/>
</dbReference>
<geneLocation type="mitochondrion" evidence="12"/>
<evidence type="ECO:0000256" key="7">
    <source>
        <dbReference type="ARBA" id="ARBA00047899"/>
    </source>
</evidence>
<dbReference type="Proteomes" id="UP000039324">
    <property type="component" value="Unassembled WGS sequence"/>
</dbReference>
<dbReference type="SUPFAM" id="SSF56112">
    <property type="entry name" value="Protein kinase-like (PK-like)"/>
    <property type="match status" value="1"/>
</dbReference>
<dbReference type="GO" id="GO:0005737">
    <property type="term" value="C:cytoplasm"/>
    <property type="evidence" value="ECO:0007669"/>
    <property type="project" value="TreeGrafter"/>
</dbReference>
<protein>
    <recommendedName>
        <fullName evidence="1">non-specific serine/threonine protein kinase</fullName>
        <ecNumber evidence="1">2.7.11.1</ecNumber>
    </recommendedName>
</protein>
<evidence type="ECO:0000256" key="8">
    <source>
        <dbReference type="ARBA" id="ARBA00048679"/>
    </source>
</evidence>
<keyword evidence="5" id="KW-0418">Kinase</keyword>
<evidence type="ECO:0000259" key="10">
    <source>
        <dbReference type="PROSITE" id="PS50011"/>
    </source>
</evidence>
<dbReference type="AlphaFoldDB" id="A0A0G4IKY0"/>
<proteinExistence type="predicted"/>
<dbReference type="STRING" id="37360.A0A0G4IKY0"/>
<keyword evidence="2" id="KW-0723">Serine/threonine-protein kinase</keyword>
<dbReference type="EMBL" id="OVEO01000013">
    <property type="protein sequence ID" value="SPQ99999.1"/>
    <property type="molecule type" value="Genomic_DNA"/>
</dbReference>
<evidence type="ECO:0000313" key="13">
    <source>
        <dbReference type="Proteomes" id="UP000039324"/>
    </source>
</evidence>
<evidence type="ECO:0000256" key="5">
    <source>
        <dbReference type="ARBA" id="ARBA00022777"/>
    </source>
</evidence>
<dbReference type="InterPro" id="IPR053235">
    <property type="entry name" value="Ser_Thr_kinase"/>
</dbReference>
<dbReference type="Pfam" id="PF00069">
    <property type="entry name" value="Pkinase"/>
    <property type="match status" value="1"/>
</dbReference>
<evidence type="ECO:0000256" key="4">
    <source>
        <dbReference type="ARBA" id="ARBA00022741"/>
    </source>
</evidence>
<keyword evidence="3" id="KW-0808">Transferase</keyword>
<keyword evidence="13" id="KW-1185">Reference proteome</keyword>
<dbReference type="PANTHER" id="PTHR24361">
    <property type="entry name" value="MITOGEN-ACTIVATED KINASE KINASE KINASE"/>
    <property type="match status" value="1"/>
</dbReference>
<organism evidence="11 13">
    <name type="scientific">Plasmodiophora brassicae</name>
    <name type="common">Clubroot disease agent</name>
    <dbReference type="NCBI Taxonomy" id="37360"/>
    <lineage>
        <taxon>Eukaryota</taxon>
        <taxon>Sar</taxon>
        <taxon>Rhizaria</taxon>
        <taxon>Endomyxa</taxon>
        <taxon>Phytomyxea</taxon>
        <taxon>Plasmodiophorida</taxon>
        <taxon>Plasmodiophoridae</taxon>
        <taxon>Plasmodiophora</taxon>
    </lineage>
</organism>
<evidence type="ECO:0000256" key="2">
    <source>
        <dbReference type="ARBA" id="ARBA00022527"/>
    </source>
</evidence>
<dbReference type="GO" id="GO:0004674">
    <property type="term" value="F:protein serine/threonine kinase activity"/>
    <property type="evidence" value="ECO:0007669"/>
    <property type="project" value="UniProtKB-KW"/>
</dbReference>
<keyword evidence="6" id="KW-0067">ATP-binding</keyword>
<evidence type="ECO:0000313" key="11">
    <source>
        <dbReference type="EMBL" id="CEO95747.1"/>
    </source>
</evidence>
<evidence type="ECO:0000313" key="14">
    <source>
        <dbReference type="Proteomes" id="UP000290189"/>
    </source>
</evidence>
<sequence>MSDVDDGNGRKRCRGAAASSLAKRRSLLRISVPSFSAVDNDDGDGTGAAAVSAVHPTALYDIVRELCNTEQGKILLAKRRSLGDLLVLKVVKSHLARKRRSIAGDELPDDVLSEIEVMQMLHPPGHESVIKFVEVLHSANHIWIVMEYAPGGDLVGLMGAPLCRQRLRRYARQLLDAVMFVHSRGVAHLDISLENVFIGADDVIKLGDFGVARRVRQHCGRVGKLATMAPEAFAGDETFDTFQADMWSVGVLLFSLAFGRPPFSEPSQADRGFADVIENGFEGIARVAGVELDQDRPLLEFLGSLLTNAGSRLSAQSARSHSWFTVQDGDDKKDADDSIVGSDSPNGDGGVERTSD</sequence>
<dbReference type="PANTHER" id="PTHR24361:SF433">
    <property type="entry name" value="PROTEIN KINASE DOMAIN-CONTAINING PROTEIN"/>
    <property type="match status" value="1"/>
</dbReference>
<dbReference type="EC" id="2.7.11.1" evidence="1"/>
<comment type="catalytic activity">
    <reaction evidence="8">
        <text>L-seryl-[protein] + ATP = O-phospho-L-seryl-[protein] + ADP + H(+)</text>
        <dbReference type="Rhea" id="RHEA:17989"/>
        <dbReference type="Rhea" id="RHEA-COMP:9863"/>
        <dbReference type="Rhea" id="RHEA-COMP:11604"/>
        <dbReference type="ChEBI" id="CHEBI:15378"/>
        <dbReference type="ChEBI" id="CHEBI:29999"/>
        <dbReference type="ChEBI" id="CHEBI:30616"/>
        <dbReference type="ChEBI" id="CHEBI:83421"/>
        <dbReference type="ChEBI" id="CHEBI:456216"/>
        <dbReference type="EC" id="2.7.11.1"/>
    </reaction>
</comment>
<dbReference type="InterPro" id="IPR011009">
    <property type="entry name" value="Kinase-like_dom_sf"/>
</dbReference>
<evidence type="ECO:0000256" key="6">
    <source>
        <dbReference type="ARBA" id="ARBA00022840"/>
    </source>
</evidence>
<name>A0A0G4IKY0_PLABS</name>
<dbReference type="PROSITE" id="PS50011">
    <property type="entry name" value="PROTEIN_KINASE_DOM"/>
    <property type="match status" value="1"/>
</dbReference>
<keyword evidence="12" id="KW-0496">Mitochondrion</keyword>